<reference evidence="4" key="1">
    <citation type="submission" date="2019-05" db="EMBL/GenBank/DDBJ databases">
        <title>Complete genome sequencing of Absiella argi strain JCM 30884.</title>
        <authorList>
            <person name="Sakamoto M."/>
            <person name="Murakami T."/>
            <person name="Mori H."/>
        </authorList>
    </citation>
    <scope>NUCLEOTIDE SEQUENCE [LARGE SCALE GENOMIC DNA]</scope>
    <source>
        <strain evidence="4">JCM 30884</strain>
    </source>
</reference>
<proteinExistence type="inferred from homology"/>
<evidence type="ECO:0000313" key="4">
    <source>
        <dbReference type="Proteomes" id="UP000464754"/>
    </source>
</evidence>
<dbReference type="Proteomes" id="UP000464754">
    <property type="component" value="Chromosome"/>
</dbReference>
<dbReference type="AlphaFoldDB" id="A0A6N4TG99"/>
<gene>
    <name evidence="3" type="ORF">Aargi30884_03770</name>
</gene>
<dbReference type="HAMAP" id="MF_01448">
    <property type="entry name" value="UPF0473"/>
    <property type="match status" value="1"/>
</dbReference>
<sequence>MLDSNSLYVTDENGNEKRMEILFTFDDESRNKRYVVFADPEVESDEVFASAYDDDGHLLPVETEEEWQMIEEVIGAFQDDEEE</sequence>
<dbReference type="PANTHER" id="PTHR40066">
    <property type="entry name" value="UPF0473 PROTEIN CBO2561/CLC_2432"/>
    <property type="match status" value="1"/>
</dbReference>
<dbReference type="EMBL" id="AP019695">
    <property type="protein sequence ID" value="BBK21474.1"/>
    <property type="molecule type" value="Genomic_DNA"/>
</dbReference>
<dbReference type="KEGG" id="aarg:Aargi30884_03770"/>
<evidence type="ECO:0000256" key="1">
    <source>
        <dbReference type="ARBA" id="ARBA00008439"/>
    </source>
</evidence>
<comment type="similarity">
    <text evidence="1 2">Belongs to the UPF0473 family.</text>
</comment>
<organism evidence="3 4">
    <name type="scientific">Amedibacterium intestinale</name>
    <dbReference type="NCBI Taxonomy" id="2583452"/>
    <lineage>
        <taxon>Bacteria</taxon>
        <taxon>Bacillati</taxon>
        <taxon>Bacillota</taxon>
        <taxon>Erysipelotrichia</taxon>
        <taxon>Erysipelotrichales</taxon>
        <taxon>Erysipelotrichaceae</taxon>
        <taxon>Amedibacterium</taxon>
    </lineage>
</organism>
<name>A0A6N4TG99_9FIRM</name>
<dbReference type="RefSeq" id="WP_115714687.1">
    <property type="nucleotide sequence ID" value="NZ_AP019695.1"/>
</dbReference>
<evidence type="ECO:0000256" key="2">
    <source>
        <dbReference type="HAMAP-Rule" id="MF_01448"/>
    </source>
</evidence>
<accession>A0A6N4TG99</accession>
<evidence type="ECO:0000313" key="3">
    <source>
        <dbReference type="EMBL" id="BBK21474.1"/>
    </source>
</evidence>
<dbReference type="Pfam" id="PF06949">
    <property type="entry name" value="DUF1292"/>
    <property type="match status" value="1"/>
</dbReference>
<protein>
    <recommendedName>
        <fullName evidence="2">UPF0473 protein Aargi30884_03770</fullName>
    </recommendedName>
</protein>
<dbReference type="PANTHER" id="PTHR40066:SF1">
    <property type="entry name" value="UPF0473 PROTEIN CBO2561_CLC_2432"/>
    <property type="match status" value="1"/>
</dbReference>
<keyword evidence="4" id="KW-1185">Reference proteome</keyword>
<dbReference type="InterPro" id="IPR009711">
    <property type="entry name" value="UPF0473"/>
</dbReference>